<dbReference type="InterPro" id="IPR043138">
    <property type="entry name" value="GGT_lsub"/>
</dbReference>
<dbReference type="PANTHER" id="PTHR43199">
    <property type="entry name" value="GLUTATHIONE HYDROLASE"/>
    <property type="match status" value="1"/>
</dbReference>
<evidence type="ECO:0000313" key="14">
    <source>
        <dbReference type="Proteomes" id="UP000033187"/>
    </source>
</evidence>
<keyword evidence="14" id="KW-1185">Reference proteome</keyword>
<keyword evidence="6 11" id="KW-0865">Zymogen</keyword>
<evidence type="ECO:0000256" key="3">
    <source>
        <dbReference type="ARBA" id="ARBA00009381"/>
    </source>
</evidence>
<comment type="PTM">
    <text evidence="11">Cleaved by autocatalysis into a large and a small subunit.</text>
</comment>
<keyword evidence="7 11" id="KW-0012">Acyltransferase</keyword>
<protein>
    <recommendedName>
        <fullName evidence="11">Glutathione hydrolase proenzyme</fullName>
        <ecNumber evidence="11">2.3.2.2</ecNumber>
        <ecNumber evidence="11">3.4.19.13</ecNumber>
    </recommendedName>
    <component>
        <recommendedName>
            <fullName evidence="11">Glutathione hydrolase large chain</fullName>
        </recommendedName>
    </component>
    <component>
        <recommendedName>
            <fullName evidence="11">Glutathione hydrolase small chain</fullName>
        </recommendedName>
    </component>
</protein>
<name>A0A0D6JKW6_9HYPH</name>
<comment type="catalytic activity">
    <reaction evidence="8 11">
        <text>an N-terminal (5-L-glutamyl)-[peptide] + an alpha-amino acid = 5-L-glutamyl amino acid + an N-terminal L-alpha-aminoacyl-[peptide]</text>
        <dbReference type="Rhea" id="RHEA:23904"/>
        <dbReference type="Rhea" id="RHEA-COMP:9780"/>
        <dbReference type="Rhea" id="RHEA-COMP:9795"/>
        <dbReference type="ChEBI" id="CHEBI:77644"/>
        <dbReference type="ChEBI" id="CHEBI:78597"/>
        <dbReference type="ChEBI" id="CHEBI:78599"/>
        <dbReference type="ChEBI" id="CHEBI:78608"/>
        <dbReference type="EC" id="2.3.2.2"/>
    </reaction>
</comment>
<dbReference type="PRINTS" id="PR01210">
    <property type="entry name" value="GGTRANSPTASE"/>
</dbReference>
<feature type="chain" id="PRO_5002306334" description="Glutathione hydrolase proenzyme" evidence="12">
    <location>
        <begin position="20"/>
        <end position="580"/>
    </location>
</feature>
<dbReference type="EC" id="3.4.19.13" evidence="11"/>
<feature type="binding site" evidence="10">
    <location>
        <position position="108"/>
    </location>
    <ligand>
        <name>L-glutamate</name>
        <dbReference type="ChEBI" id="CHEBI:29985"/>
    </ligand>
</feature>
<dbReference type="PANTHER" id="PTHR43199:SF1">
    <property type="entry name" value="GLUTATHIONE HYDROLASE PROENZYME"/>
    <property type="match status" value="1"/>
</dbReference>
<dbReference type="EMBL" id="LN829119">
    <property type="protein sequence ID" value="CPR22614.1"/>
    <property type="molecule type" value="Genomic_DNA"/>
</dbReference>
<keyword evidence="5 11" id="KW-0378">Hydrolase</keyword>
<dbReference type="UniPathway" id="UPA00204"/>
<comment type="pathway">
    <text evidence="11">Sulfur metabolism; glutathione metabolism.</text>
</comment>
<keyword evidence="11" id="KW-0317">Glutathione biosynthesis</keyword>
<dbReference type="GO" id="GO:0036374">
    <property type="term" value="F:glutathione hydrolase activity"/>
    <property type="evidence" value="ECO:0007669"/>
    <property type="project" value="UniProtKB-UniRule"/>
</dbReference>
<dbReference type="Gene3D" id="3.60.20.40">
    <property type="match status" value="1"/>
</dbReference>
<dbReference type="InterPro" id="IPR000101">
    <property type="entry name" value="GGT_peptidase"/>
</dbReference>
<evidence type="ECO:0000256" key="11">
    <source>
        <dbReference type="RuleBase" id="RU368036"/>
    </source>
</evidence>
<evidence type="ECO:0000256" key="9">
    <source>
        <dbReference type="PIRSR" id="PIRSR600101-1"/>
    </source>
</evidence>
<dbReference type="KEGG" id="fiy:BN1229_v1_4047"/>
<dbReference type="GO" id="GO:0103068">
    <property type="term" value="F:leukotriene C4 gamma-glutamyl transferase activity"/>
    <property type="evidence" value="ECO:0007669"/>
    <property type="project" value="UniProtKB-EC"/>
</dbReference>
<evidence type="ECO:0000256" key="2">
    <source>
        <dbReference type="ARBA" id="ARBA00001089"/>
    </source>
</evidence>
<evidence type="ECO:0000256" key="5">
    <source>
        <dbReference type="ARBA" id="ARBA00022801"/>
    </source>
</evidence>
<reference evidence="14" key="1">
    <citation type="submission" date="2015-02" db="EMBL/GenBank/DDBJ databases">
        <authorList>
            <person name="Chooi Y.-H."/>
        </authorList>
    </citation>
    <scope>NUCLEOTIDE SEQUENCE [LARGE SCALE GENOMIC DNA]</scope>
    <source>
        <strain evidence="14">strain Y</strain>
    </source>
</reference>
<dbReference type="GO" id="GO:0006750">
    <property type="term" value="P:glutathione biosynthetic process"/>
    <property type="evidence" value="ECO:0007669"/>
    <property type="project" value="UniProtKB-KW"/>
</dbReference>
<dbReference type="EC" id="2.3.2.2" evidence="11"/>
<dbReference type="NCBIfam" id="TIGR00066">
    <property type="entry name" value="g_glut_trans"/>
    <property type="match status" value="1"/>
</dbReference>
<evidence type="ECO:0000256" key="7">
    <source>
        <dbReference type="ARBA" id="ARBA00023315"/>
    </source>
</evidence>
<evidence type="ECO:0000256" key="8">
    <source>
        <dbReference type="ARBA" id="ARBA00047417"/>
    </source>
</evidence>
<dbReference type="InterPro" id="IPR051792">
    <property type="entry name" value="GGT_bact"/>
</dbReference>
<comment type="catalytic activity">
    <reaction evidence="2 11">
        <text>glutathione + H2O = L-cysteinylglycine + L-glutamate</text>
        <dbReference type="Rhea" id="RHEA:28807"/>
        <dbReference type="ChEBI" id="CHEBI:15377"/>
        <dbReference type="ChEBI" id="CHEBI:29985"/>
        <dbReference type="ChEBI" id="CHEBI:57925"/>
        <dbReference type="ChEBI" id="CHEBI:61694"/>
        <dbReference type="EC" id="3.4.19.13"/>
    </reaction>
</comment>
<feature type="binding site" evidence="10">
    <location>
        <position position="486"/>
    </location>
    <ligand>
        <name>L-glutamate</name>
        <dbReference type="ChEBI" id="CHEBI:29985"/>
    </ligand>
</feature>
<dbReference type="InterPro" id="IPR043137">
    <property type="entry name" value="GGT_ssub_C"/>
</dbReference>
<dbReference type="SUPFAM" id="SSF56235">
    <property type="entry name" value="N-terminal nucleophile aminohydrolases (Ntn hydrolases)"/>
    <property type="match status" value="1"/>
</dbReference>
<evidence type="ECO:0000256" key="6">
    <source>
        <dbReference type="ARBA" id="ARBA00023145"/>
    </source>
</evidence>
<evidence type="ECO:0000256" key="4">
    <source>
        <dbReference type="ARBA" id="ARBA00022679"/>
    </source>
</evidence>
<feature type="signal peptide" evidence="12">
    <location>
        <begin position="1"/>
        <end position="19"/>
    </location>
</feature>
<evidence type="ECO:0000256" key="10">
    <source>
        <dbReference type="PIRSR" id="PIRSR600101-2"/>
    </source>
</evidence>
<comment type="subunit">
    <text evidence="11">This enzyme consists of two polypeptide chains, which are synthesized in precursor form from a single polypeptide.</text>
</comment>
<comment type="similarity">
    <text evidence="3 11">Belongs to the gamma-glutamyltransferase family.</text>
</comment>
<keyword evidence="12" id="KW-0732">Signal</keyword>
<dbReference type="AlphaFoldDB" id="A0A0D6JKW6"/>
<feature type="binding site" evidence="10">
    <location>
        <begin position="463"/>
        <end position="464"/>
    </location>
    <ligand>
        <name>L-glutamate</name>
        <dbReference type="ChEBI" id="CHEBI:29985"/>
    </ligand>
</feature>
<feature type="active site" description="Nucleophile" evidence="9">
    <location>
        <position position="398"/>
    </location>
</feature>
<sequence length="580" mass="62279">MLTGLAVWALVWSGSGALAQTRSAPEAHSGYVEKRLATASKYMVAAANPYASKAGLEILRAGGSAADAVIATQLVLNLVEPQSSGIGGGAFVLHWNENGQKLTTYDGRETAPAAARPDRFLVNGSRMPFGKAVNSGLSVGVPGTVAVMALLHERHGKLPWARLFEPAIQLAENGFTVSRRLNLLLTWFGAERFTPPARRYFFSEDGWPRPVGYTLKNPEFAATLRVLANDGAQAFYEDGPIAQSIVDAVASAPNAGGDMTLTDIGTYAPIERAPICFTYRRKRICSMGPPSSGGYTIAQTLMLLEAYDLGGDAQERMQPLAMHLIAEAEKLAYADRDRYISDPAFVRIPDGLLAKSYISKRRRLIDPDEAMEQPDAGRLLDFEQPLPGVDATEERSGTSHISIVDGDGNAISMTTTIEGGFGSGLWASGFLLNNELTDFSFLPADESGRLIANRVQGGKRPRSSMSPTMVFDETGRLESVLGSVGGSRIILYVLKTLVALIDWKMNAQDAADLINFGSRGGSFEIELAPSAVWEGLKVKPFGHEVVPDLMTSGTQIVRVLEKGKLEGAADPRREGIAIGD</sequence>
<gene>
    <name evidence="13" type="ORF">YBN1229_v1_4047</name>
</gene>
<evidence type="ECO:0000256" key="12">
    <source>
        <dbReference type="SAM" id="SignalP"/>
    </source>
</evidence>
<feature type="binding site" evidence="10">
    <location>
        <position position="438"/>
    </location>
    <ligand>
        <name>L-glutamate</name>
        <dbReference type="ChEBI" id="CHEBI:29985"/>
    </ligand>
</feature>
<dbReference type="Gene3D" id="1.10.246.130">
    <property type="match status" value="1"/>
</dbReference>
<dbReference type="InterPro" id="IPR029055">
    <property type="entry name" value="Ntn_hydrolases_N"/>
</dbReference>
<comment type="catalytic activity">
    <reaction evidence="1 11">
        <text>an S-substituted glutathione + H2O = an S-substituted L-cysteinylglycine + L-glutamate</text>
        <dbReference type="Rhea" id="RHEA:59468"/>
        <dbReference type="ChEBI" id="CHEBI:15377"/>
        <dbReference type="ChEBI" id="CHEBI:29985"/>
        <dbReference type="ChEBI" id="CHEBI:90779"/>
        <dbReference type="ChEBI" id="CHEBI:143103"/>
        <dbReference type="EC" id="3.4.19.13"/>
    </reaction>
</comment>
<dbReference type="KEGG" id="fil:BN1229_v1_4061"/>
<organism evidence="13 14">
    <name type="scientific">Candidatus Filomicrobium marinum</name>
    <dbReference type="NCBI Taxonomy" id="1608628"/>
    <lineage>
        <taxon>Bacteria</taxon>
        <taxon>Pseudomonadati</taxon>
        <taxon>Pseudomonadota</taxon>
        <taxon>Alphaproteobacteria</taxon>
        <taxon>Hyphomicrobiales</taxon>
        <taxon>Hyphomicrobiaceae</taxon>
        <taxon>Filomicrobium</taxon>
    </lineage>
</organism>
<dbReference type="Proteomes" id="UP000033187">
    <property type="component" value="Chromosome 1"/>
</dbReference>
<evidence type="ECO:0000256" key="1">
    <source>
        <dbReference type="ARBA" id="ARBA00001049"/>
    </source>
</evidence>
<accession>A0A0D6JKW6</accession>
<keyword evidence="4 11" id="KW-0808">Transferase</keyword>
<proteinExistence type="inferred from homology"/>
<dbReference type="GO" id="GO:0006751">
    <property type="term" value="P:glutathione catabolic process"/>
    <property type="evidence" value="ECO:0007669"/>
    <property type="project" value="UniProtKB-UniRule"/>
</dbReference>
<dbReference type="Pfam" id="PF01019">
    <property type="entry name" value="G_glu_transpept"/>
    <property type="match status" value="1"/>
</dbReference>
<evidence type="ECO:0000313" key="13">
    <source>
        <dbReference type="EMBL" id="CPR22614.1"/>
    </source>
</evidence>